<protein>
    <submittedName>
        <fullName evidence="1">Uncharacterized protein</fullName>
    </submittedName>
</protein>
<evidence type="ECO:0000313" key="1">
    <source>
        <dbReference type="EMBL" id="KAK7451326.1"/>
    </source>
</evidence>
<evidence type="ECO:0000313" key="2">
    <source>
        <dbReference type="Proteomes" id="UP001519460"/>
    </source>
</evidence>
<dbReference type="EMBL" id="JACVVK020000731">
    <property type="protein sequence ID" value="KAK7451326.1"/>
    <property type="molecule type" value="Genomic_DNA"/>
</dbReference>
<keyword evidence="2" id="KW-1185">Reference proteome</keyword>
<comment type="caution">
    <text evidence="1">The sequence shown here is derived from an EMBL/GenBank/DDBJ whole genome shotgun (WGS) entry which is preliminary data.</text>
</comment>
<reference evidence="1 2" key="1">
    <citation type="journal article" date="2023" name="Sci. Data">
        <title>Genome assembly of the Korean intertidal mud-creeper Batillaria attramentaria.</title>
        <authorList>
            <person name="Patra A.K."/>
            <person name="Ho P.T."/>
            <person name="Jun S."/>
            <person name="Lee S.J."/>
            <person name="Kim Y."/>
            <person name="Won Y.J."/>
        </authorList>
    </citation>
    <scope>NUCLEOTIDE SEQUENCE [LARGE SCALE GENOMIC DNA]</scope>
    <source>
        <strain evidence="1">Wonlab-2016</strain>
    </source>
</reference>
<proteinExistence type="predicted"/>
<organism evidence="1 2">
    <name type="scientific">Batillaria attramentaria</name>
    <dbReference type="NCBI Taxonomy" id="370345"/>
    <lineage>
        <taxon>Eukaryota</taxon>
        <taxon>Metazoa</taxon>
        <taxon>Spiralia</taxon>
        <taxon>Lophotrochozoa</taxon>
        <taxon>Mollusca</taxon>
        <taxon>Gastropoda</taxon>
        <taxon>Caenogastropoda</taxon>
        <taxon>Sorbeoconcha</taxon>
        <taxon>Cerithioidea</taxon>
        <taxon>Batillariidae</taxon>
        <taxon>Batillaria</taxon>
    </lineage>
</organism>
<accession>A0ABD0J1X8</accession>
<dbReference type="AlphaFoldDB" id="A0ABD0J1X8"/>
<sequence length="78" mass="8561">MCERISKRISLKADKASEVSVFFHFTTAFACAKTCGPKALTAHSDCLEHEMNGAQKCMSTPLKCLPSCIHRGEFIPKA</sequence>
<dbReference type="PROSITE" id="PS51257">
    <property type="entry name" value="PROKAR_LIPOPROTEIN"/>
    <property type="match status" value="1"/>
</dbReference>
<name>A0ABD0J1X8_9CAEN</name>
<gene>
    <name evidence="1" type="ORF">BaRGS_00039856</name>
</gene>
<dbReference type="Proteomes" id="UP001519460">
    <property type="component" value="Unassembled WGS sequence"/>
</dbReference>